<evidence type="ECO:0000256" key="1">
    <source>
        <dbReference type="SAM" id="MobiDB-lite"/>
    </source>
</evidence>
<feature type="compositionally biased region" description="Low complexity" evidence="1">
    <location>
        <begin position="41"/>
        <end position="85"/>
    </location>
</feature>
<dbReference type="EMBL" id="JAGPXD010000004">
    <property type="protein sequence ID" value="KAH7358294.1"/>
    <property type="molecule type" value="Genomic_DNA"/>
</dbReference>
<dbReference type="PANTHER" id="PTHR33835">
    <property type="entry name" value="YALI0C07656P"/>
    <property type="match status" value="1"/>
</dbReference>
<proteinExistence type="predicted"/>
<dbReference type="PANTHER" id="PTHR33835:SF1">
    <property type="entry name" value="METALLO-BETA-LACTAMASE DOMAIN-CONTAINING PROTEIN"/>
    <property type="match status" value="1"/>
</dbReference>
<feature type="region of interest" description="Disordered" evidence="1">
    <location>
        <begin position="196"/>
        <end position="217"/>
    </location>
</feature>
<reference evidence="2" key="1">
    <citation type="journal article" date="2021" name="Nat. Commun.">
        <title>Genetic determinants of endophytism in the Arabidopsis root mycobiome.</title>
        <authorList>
            <person name="Mesny F."/>
            <person name="Miyauchi S."/>
            <person name="Thiergart T."/>
            <person name="Pickel B."/>
            <person name="Atanasova L."/>
            <person name="Karlsson M."/>
            <person name="Huettel B."/>
            <person name="Barry K.W."/>
            <person name="Haridas S."/>
            <person name="Chen C."/>
            <person name="Bauer D."/>
            <person name="Andreopoulos W."/>
            <person name="Pangilinan J."/>
            <person name="LaButti K."/>
            <person name="Riley R."/>
            <person name="Lipzen A."/>
            <person name="Clum A."/>
            <person name="Drula E."/>
            <person name="Henrissat B."/>
            <person name="Kohler A."/>
            <person name="Grigoriev I.V."/>
            <person name="Martin F.M."/>
            <person name="Hacquard S."/>
        </authorList>
    </citation>
    <scope>NUCLEOTIDE SEQUENCE</scope>
    <source>
        <strain evidence="2">MPI-CAGE-AT-0016</strain>
    </source>
</reference>
<dbReference type="Proteomes" id="UP000813385">
    <property type="component" value="Unassembled WGS sequence"/>
</dbReference>
<protein>
    <submittedName>
        <fullName evidence="2">Uncharacterized protein</fullName>
    </submittedName>
</protein>
<dbReference type="AlphaFoldDB" id="A0A8K0X145"/>
<dbReference type="InterPro" id="IPR036866">
    <property type="entry name" value="RibonucZ/Hydroxyglut_hydro"/>
</dbReference>
<gene>
    <name evidence="2" type="ORF">B0T11DRAFT_284154</name>
</gene>
<comment type="caution">
    <text evidence="2">The sequence shown here is derived from an EMBL/GenBank/DDBJ whole genome shotgun (WGS) entry which is preliminary data.</text>
</comment>
<sequence length="372" mass="40673">MAMRPPPLRPGAVLKTLRYPCYTSTHTPFALRAATHKRFNSTSSTSKTKTTPASSAPYSTTDSPDQTQSTQPSSASSTSSPGMSSKLIPANPADVMVIRDLTPNVVTLSVPFTRGGKIKFGGRATLVRLSSGSLAVFSPVALTPDVRAKIDALVASGSNPAIDPARKVSHIVATDREHHIFLSEWKAAYPGAKLIGPNGLPEKRKQQAASGSDDKIRDDPFAVVFPDGPSKLDVTIDAEFDADFSYEFVDSHVNKEIVFLYRPDRVLIEADLVFNMPPTEQYQRVPEAERAPGLADRLFWGANTLEGDLKWARRLQWHLMSRGNRPSFNESIARIAEWDFDTLVPCHGETVVGGAKAKFVSLFEWHLKAVAK</sequence>
<keyword evidence="3" id="KW-1185">Reference proteome</keyword>
<dbReference type="SUPFAM" id="SSF56281">
    <property type="entry name" value="Metallo-hydrolase/oxidoreductase"/>
    <property type="match status" value="1"/>
</dbReference>
<name>A0A8K0X145_9PEZI</name>
<organism evidence="2 3">
    <name type="scientific">Plectosphaerella cucumerina</name>
    <dbReference type="NCBI Taxonomy" id="40658"/>
    <lineage>
        <taxon>Eukaryota</taxon>
        <taxon>Fungi</taxon>
        <taxon>Dikarya</taxon>
        <taxon>Ascomycota</taxon>
        <taxon>Pezizomycotina</taxon>
        <taxon>Sordariomycetes</taxon>
        <taxon>Hypocreomycetidae</taxon>
        <taxon>Glomerellales</taxon>
        <taxon>Plectosphaerellaceae</taxon>
        <taxon>Plectosphaerella</taxon>
    </lineage>
</organism>
<dbReference type="Gene3D" id="3.60.15.10">
    <property type="entry name" value="Ribonuclease Z/Hydroxyacylglutathione hydrolase-like"/>
    <property type="match status" value="1"/>
</dbReference>
<dbReference type="InterPro" id="IPR025638">
    <property type="entry name" value="DUF4336"/>
</dbReference>
<evidence type="ECO:0000313" key="3">
    <source>
        <dbReference type="Proteomes" id="UP000813385"/>
    </source>
</evidence>
<feature type="region of interest" description="Disordered" evidence="1">
    <location>
        <begin position="38"/>
        <end position="88"/>
    </location>
</feature>
<accession>A0A8K0X145</accession>
<evidence type="ECO:0000313" key="2">
    <source>
        <dbReference type="EMBL" id="KAH7358294.1"/>
    </source>
</evidence>
<dbReference type="OrthoDB" id="421671at2759"/>